<evidence type="ECO:0000313" key="1">
    <source>
        <dbReference type="EMBL" id="BBM35463.1"/>
    </source>
</evidence>
<dbReference type="Gene3D" id="2.40.50.230">
    <property type="entry name" value="Gp5 N-terminal domain"/>
    <property type="match status" value="1"/>
</dbReference>
<dbReference type="EMBL" id="AP019822">
    <property type="protein sequence ID" value="BBM35463.1"/>
    <property type="molecule type" value="Genomic_DNA"/>
</dbReference>
<dbReference type="InterPro" id="IPR037026">
    <property type="entry name" value="Vgr_OB-fold_dom_sf"/>
</dbReference>
<name>A0A510JBG7_9FUSO</name>
<dbReference type="OrthoDB" id="80490at2"/>
<accession>A0A510JBG7</accession>
<reference evidence="1 2" key="1">
    <citation type="submission" date="2019-07" db="EMBL/GenBank/DDBJ databases">
        <title>Complete Genome Sequence of Leptotrichia goodfellowii Strain JCM 16774.</title>
        <authorList>
            <person name="Watanabe S."/>
            <person name="Cui L."/>
        </authorList>
    </citation>
    <scope>NUCLEOTIDE SEQUENCE [LARGE SCALE GENOMIC DNA]</scope>
    <source>
        <strain evidence="1 2">JCM16774</strain>
    </source>
</reference>
<evidence type="ECO:0008006" key="3">
    <source>
        <dbReference type="Google" id="ProtNLM"/>
    </source>
</evidence>
<dbReference type="KEGG" id="lgo:JCM16774_0376"/>
<proteinExistence type="predicted"/>
<protein>
    <recommendedName>
        <fullName evidence="3">Phage protein Gp138 N-terminal domain-containing protein</fullName>
    </recommendedName>
</protein>
<evidence type="ECO:0000313" key="2">
    <source>
        <dbReference type="Proteomes" id="UP000321606"/>
    </source>
</evidence>
<sequence length="208" mass="23770">MAFSELEKHNRTIVTEELNDIHTLWIAKIYDVNNEERKASVKFLQKAIRTLKNDYFQTPPEDLIDVPLLPVFSSQNFEIYIPYSNGDKVLVGVLERPYIEAFYNDEVQEQQSFGRMDMGYSVVLKAIPKSILSDRQNNSKNILIRNNETNIIIKNGTIEVNGNCTWNGNLKFNGDVTINGKLKVKSVETDDIKTENGISKDGTPYIHP</sequence>
<dbReference type="STRING" id="714315.GCA_000516535_00387"/>
<organism evidence="1 2">
    <name type="scientific">Pseudoleptotrichia goodfellowii</name>
    <dbReference type="NCBI Taxonomy" id="157692"/>
    <lineage>
        <taxon>Bacteria</taxon>
        <taxon>Fusobacteriati</taxon>
        <taxon>Fusobacteriota</taxon>
        <taxon>Fusobacteriia</taxon>
        <taxon>Fusobacteriales</taxon>
        <taxon>Leptotrichiaceae</taxon>
        <taxon>Pseudoleptotrichia</taxon>
    </lineage>
</organism>
<dbReference type="RefSeq" id="WP_026737024.1">
    <property type="nucleotide sequence ID" value="NZ_AP019822.1"/>
</dbReference>
<dbReference type="Proteomes" id="UP000321606">
    <property type="component" value="Chromosome"/>
</dbReference>
<gene>
    <name evidence="1" type="ORF">JCM16774_0376</name>
</gene>
<dbReference type="AlphaFoldDB" id="A0A510JBG7"/>